<proteinExistence type="predicted"/>
<evidence type="ECO:0000256" key="1">
    <source>
        <dbReference type="SAM" id="Phobius"/>
    </source>
</evidence>
<dbReference type="Proteomes" id="UP000041254">
    <property type="component" value="Unassembled WGS sequence"/>
</dbReference>
<protein>
    <recommendedName>
        <fullName evidence="4">Tetraspanin</fullName>
    </recommendedName>
</protein>
<dbReference type="InParanoid" id="A0A0G4ED35"/>
<dbReference type="AlphaFoldDB" id="A0A0G4ED35"/>
<evidence type="ECO:0000313" key="2">
    <source>
        <dbReference type="EMBL" id="CEL93592.1"/>
    </source>
</evidence>
<evidence type="ECO:0000313" key="3">
    <source>
        <dbReference type="Proteomes" id="UP000041254"/>
    </source>
</evidence>
<feature type="transmembrane region" description="Helical" evidence="1">
    <location>
        <begin position="23"/>
        <end position="42"/>
    </location>
</feature>
<organism evidence="2 3">
    <name type="scientific">Vitrella brassicaformis (strain CCMP3155)</name>
    <dbReference type="NCBI Taxonomy" id="1169540"/>
    <lineage>
        <taxon>Eukaryota</taxon>
        <taxon>Sar</taxon>
        <taxon>Alveolata</taxon>
        <taxon>Colpodellida</taxon>
        <taxon>Vitrellaceae</taxon>
        <taxon>Vitrella</taxon>
    </lineage>
</organism>
<sequence length="255" mass="27699">MARLVTSVVDSIFVRGLAGSQRLAWLSGLLGVILLAVGPLLLGLYLQQDPHLTYMTDGLPAYALYAIPLCCLDVIATVLLVKCCRCKAAATRTTLLMTLAVLGILLTLVGLFAIKICLDTSHHVLHNCGVGPGSDQEARLETMWTKLGHFLDGCDPTRRKMPRQCPGFSQTFPANEMPFVNYLEVLERDFKCTGVCRFGARPIFVKSISTRKAPRCATSLAAHLELMMYMTGLPAAAMGVILLVVTVCLAGYDHL</sequence>
<keyword evidence="1" id="KW-1133">Transmembrane helix</keyword>
<dbReference type="VEuPathDB" id="CryptoDB:Vbra_11300"/>
<dbReference type="EMBL" id="CDMY01000179">
    <property type="protein sequence ID" value="CEL93592.1"/>
    <property type="molecule type" value="Genomic_DNA"/>
</dbReference>
<keyword evidence="1" id="KW-0812">Transmembrane</keyword>
<feature type="transmembrane region" description="Helical" evidence="1">
    <location>
        <begin position="226"/>
        <end position="252"/>
    </location>
</feature>
<feature type="transmembrane region" description="Helical" evidence="1">
    <location>
        <begin position="93"/>
        <end position="114"/>
    </location>
</feature>
<gene>
    <name evidence="2" type="ORF">Vbra_11300</name>
</gene>
<keyword evidence="1" id="KW-0472">Membrane</keyword>
<feature type="transmembrane region" description="Helical" evidence="1">
    <location>
        <begin position="62"/>
        <end position="81"/>
    </location>
</feature>
<evidence type="ECO:0008006" key="4">
    <source>
        <dbReference type="Google" id="ProtNLM"/>
    </source>
</evidence>
<keyword evidence="3" id="KW-1185">Reference proteome</keyword>
<name>A0A0G4ED35_VITBC</name>
<accession>A0A0G4ED35</accession>
<reference evidence="2 3" key="1">
    <citation type="submission" date="2014-11" db="EMBL/GenBank/DDBJ databases">
        <authorList>
            <person name="Zhu J."/>
            <person name="Qi W."/>
            <person name="Song R."/>
        </authorList>
    </citation>
    <scope>NUCLEOTIDE SEQUENCE [LARGE SCALE GENOMIC DNA]</scope>
</reference>